<dbReference type="AlphaFoldDB" id="A0A239J801"/>
<protein>
    <submittedName>
        <fullName evidence="1">Uncharacterized protein</fullName>
    </submittedName>
</protein>
<dbReference type="Proteomes" id="UP000198373">
    <property type="component" value="Unassembled WGS sequence"/>
</dbReference>
<name>A0A239J801_9ACTN</name>
<dbReference type="EMBL" id="FZOO01000013">
    <property type="protein sequence ID" value="SNT01997.1"/>
    <property type="molecule type" value="Genomic_DNA"/>
</dbReference>
<evidence type="ECO:0000313" key="1">
    <source>
        <dbReference type="EMBL" id="SNT01997.1"/>
    </source>
</evidence>
<accession>A0A239J801</accession>
<sequence>MVQEVVDALDDAVVGSRGDAGGSRAEGGRGVCELDGEHGVAVLTLPRGTASGVAEADG</sequence>
<gene>
    <name evidence="1" type="ORF">SAMN06893096_11339</name>
</gene>
<organism evidence="1 2">
    <name type="scientific">Geodermatophilus pulveris</name>
    <dbReference type="NCBI Taxonomy" id="1564159"/>
    <lineage>
        <taxon>Bacteria</taxon>
        <taxon>Bacillati</taxon>
        <taxon>Actinomycetota</taxon>
        <taxon>Actinomycetes</taxon>
        <taxon>Geodermatophilales</taxon>
        <taxon>Geodermatophilaceae</taxon>
        <taxon>Geodermatophilus</taxon>
    </lineage>
</organism>
<reference evidence="2" key="1">
    <citation type="submission" date="2017-06" db="EMBL/GenBank/DDBJ databases">
        <authorList>
            <person name="Varghese N."/>
            <person name="Submissions S."/>
        </authorList>
    </citation>
    <scope>NUCLEOTIDE SEQUENCE [LARGE SCALE GENOMIC DNA]</scope>
    <source>
        <strain evidence="2">DSM 46839</strain>
    </source>
</reference>
<keyword evidence="2" id="KW-1185">Reference proteome</keyword>
<evidence type="ECO:0000313" key="2">
    <source>
        <dbReference type="Proteomes" id="UP000198373"/>
    </source>
</evidence>
<proteinExistence type="predicted"/>